<dbReference type="EMBL" id="LAZR01000225">
    <property type="protein sequence ID" value="KKN80812.1"/>
    <property type="molecule type" value="Genomic_DNA"/>
</dbReference>
<protein>
    <submittedName>
        <fullName evidence="1">Uncharacterized protein</fullName>
    </submittedName>
</protein>
<organism evidence="1">
    <name type="scientific">marine sediment metagenome</name>
    <dbReference type="NCBI Taxonomy" id="412755"/>
    <lineage>
        <taxon>unclassified sequences</taxon>
        <taxon>metagenomes</taxon>
        <taxon>ecological metagenomes</taxon>
    </lineage>
</organism>
<evidence type="ECO:0000313" key="1">
    <source>
        <dbReference type="EMBL" id="KKN80812.1"/>
    </source>
</evidence>
<dbReference type="AlphaFoldDB" id="A0A0F9U0L0"/>
<gene>
    <name evidence="1" type="ORF">LCGC14_0326180</name>
</gene>
<name>A0A0F9U0L0_9ZZZZ</name>
<comment type="caution">
    <text evidence="1">The sequence shown here is derived from an EMBL/GenBank/DDBJ whole genome shotgun (WGS) entry which is preliminary data.</text>
</comment>
<reference evidence="1" key="1">
    <citation type="journal article" date="2015" name="Nature">
        <title>Complex archaea that bridge the gap between prokaryotes and eukaryotes.</title>
        <authorList>
            <person name="Spang A."/>
            <person name="Saw J.H."/>
            <person name="Jorgensen S.L."/>
            <person name="Zaremba-Niedzwiedzka K."/>
            <person name="Martijn J."/>
            <person name="Lind A.E."/>
            <person name="van Eijk R."/>
            <person name="Schleper C."/>
            <person name="Guy L."/>
            <person name="Ettema T.J."/>
        </authorList>
    </citation>
    <scope>NUCLEOTIDE SEQUENCE</scope>
</reference>
<accession>A0A0F9U0L0</accession>
<proteinExistence type="predicted"/>
<sequence>MKTKEAVLEAVRNGRESQCLDGRDYARLVLFFESDQWEPFGFALPGEETCTLKPWAREELLAQLESDLNFGIEKAEGQRGISASLMYEVVKMWLWILDDPLQHHDNYHGYGLPFFEEIQTKYFAVEATRNGGEVQ</sequence>